<protein>
    <submittedName>
        <fullName evidence="3">Hypothetical exported protein</fullName>
    </submittedName>
</protein>
<reference evidence="3 4" key="1">
    <citation type="journal article" date="2009" name="Infect. Immun.">
        <title>Comparative genomics reveal extensive transposon-mediated genomic plasticity and diversity among potential effector proteins within the genus Coxiella.</title>
        <authorList>
            <person name="Beare P.A."/>
            <person name="Unsworth N."/>
            <person name="Andoh M."/>
            <person name="Voth D.E."/>
            <person name="Omsland A."/>
            <person name="Gilk S.D."/>
            <person name="Williams K.P."/>
            <person name="Sobral B.W."/>
            <person name="Kupko J.J.III."/>
            <person name="Porcella S.F."/>
            <person name="Samuel J.E."/>
            <person name="Heinzen R.A."/>
        </authorList>
    </citation>
    <scope>NUCLEOTIDE SEQUENCE [LARGE SCALE GENOMIC DNA]</scope>
    <source>
        <strain evidence="3 4">Dugway 5J108-111</strain>
    </source>
</reference>
<organism evidence="3 4">
    <name type="scientific">Coxiella burnetii (strain Dugway 5J108-111)</name>
    <dbReference type="NCBI Taxonomy" id="434922"/>
    <lineage>
        <taxon>Bacteria</taxon>
        <taxon>Pseudomonadati</taxon>
        <taxon>Pseudomonadota</taxon>
        <taxon>Gammaproteobacteria</taxon>
        <taxon>Legionellales</taxon>
        <taxon>Coxiellaceae</taxon>
        <taxon>Coxiella</taxon>
    </lineage>
</organism>
<proteinExistence type="predicted"/>
<dbReference type="RefSeq" id="WP_011997422.1">
    <property type="nucleotide sequence ID" value="NC_009727.1"/>
</dbReference>
<feature type="region of interest" description="Disordered" evidence="1">
    <location>
        <begin position="81"/>
        <end position="104"/>
    </location>
</feature>
<dbReference type="Proteomes" id="UP000008555">
    <property type="component" value="Chromosome"/>
</dbReference>
<dbReference type="KEGG" id="cbd:CBUD_2111"/>
<dbReference type="EMBL" id="CP000733">
    <property type="protein sequence ID" value="ABS78478.2"/>
    <property type="molecule type" value="Genomic_DNA"/>
</dbReference>
<evidence type="ECO:0000313" key="4">
    <source>
        <dbReference type="Proteomes" id="UP000008555"/>
    </source>
</evidence>
<evidence type="ECO:0000256" key="1">
    <source>
        <dbReference type="SAM" id="MobiDB-lite"/>
    </source>
</evidence>
<dbReference type="AlphaFoldDB" id="A9KH29"/>
<sequence>MTRDYAKQSRPRRKRRWLTFIVVSGGLALFFSLILYLKTYLLHPHHKVMTPPPLPHPAAVSTTAQPQFDFYTLLPKMQVTSSKVNDSDSEPQNSHSRKREASEE</sequence>
<accession>A9KH29</accession>
<evidence type="ECO:0000256" key="2">
    <source>
        <dbReference type="SAM" id="Phobius"/>
    </source>
</evidence>
<keyword evidence="2" id="KW-1133">Transmembrane helix</keyword>
<name>A9KH29_COXBN</name>
<keyword evidence="2" id="KW-0812">Transmembrane</keyword>
<dbReference type="HOGENOM" id="CLU_2245437_0_0_6"/>
<feature type="compositionally biased region" description="Polar residues" evidence="1">
    <location>
        <begin position="81"/>
        <end position="94"/>
    </location>
</feature>
<gene>
    <name evidence="3" type="ordered locus">CBUD_2111</name>
</gene>
<feature type="transmembrane region" description="Helical" evidence="2">
    <location>
        <begin position="17"/>
        <end position="37"/>
    </location>
</feature>
<evidence type="ECO:0000313" key="3">
    <source>
        <dbReference type="EMBL" id="ABS78478.2"/>
    </source>
</evidence>
<keyword evidence="2" id="KW-0472">Membrane</keyword>